<keyword evidence="3" id="KW-1185">Reference proteome</keyword>
<evidence type="ECO:0000313" key="3">
    <source>
        <dbReference type="Proteomes" id="UP000294933"/>
    </source>
</evidence>
<proteinExistence type="predicted"/>
<dbReference type="OrthoDB" id="3070059at2759"/>
<protein>
    <submittedName>
        <fullName evidence="2">Uncharacterized protein</fullName>
    </submittedName>
</protein>
<feature type="region of interest" description="Disordered" evidence="1">
    <location>
        <begin position="1"/>
        <end position="55"/>
    </location>
</feature>
<evidence type="ECO:0000313" key="2">
    <source>
        <dbReference type="EMBL" id="TDL28425.1"/>
    </source>
</evidence>
<sequence>MAPTPLDVAVGQTPPAVANVSTQSSSPSPRISPEDEAASTGIAVSETTPATSSTIGRRMKQLALLESLASDHPRPATMAPLDLGRAGPHVEQFAAHAPVQRGPPLPAGFMHHPNNRFQMAVPYPGPGPMPFPHTLGRRFQPPQVDPFQVRPRTSNAVFPPSLHMPMQTHAPHSMSMHQGQLLAMMGGNPNFNGMMPLQPPPMAPPMQLPNMRHFPEANVTPLLHTPQHDRQALRVIPPFASSQIEPGPLTAPTMPPNFGLPGPAILPSKANAANLLSILNVGQSSSMNNSIPIPQYSAGVGSPMPPGALINGTMHR</sequence>
<dbReference type="EMBL" id="ML170157">
    <property type="protein sequence ID" value="TDL28425.1"/>
    <property type="molecule type" value="Genomic_DNA"/>
</dbReference>
<feature type="compositionally biased region" description="Low complexity" evidence="1">
    <location>
        <begin position="21"/>
        <end position="31"/>
    </location>
</feature>
<dbReference type="VEuPathDB" id="FungiDB:BD410DRAFT_780922"/>
<dbReference type="Proteomes" id="UP000294933">
    <property type="component" value="Unassembled WGS sequence"/>
</dbReference>
<accession>A0A4Y7QM05</accession>
<evidence type="ECO:0000256" key="1">
    <source>
        <dbReference type="SAM" id="MobiDB-lite"/>
    </source>
</evidence>
<reference evidence="2 3" key="1">
    <citation type="submission" date="2018-06" db="EMBL/GenBank/DDBJ databases">
        <title>A transcriptomic atlas of mushroom development highlights an independent origin of complex multicellularity.</title>
        <authorList>
            <consortium name="DOE Joint Genome Institute"/>
            <person name="Krizsan K."/>
            <person name="Almasi E."/>
            <person name="Merenyi Z."/>
            <person name="Sahu N."/>
            <person name="Viragh M."/>
            <person name="Koszo T."/>
            <person name="Mondo S."/>
            <person name="Kiss B."/>
            <person name="Balint B."/>
            <person name="Kues U."/>
            <person name="Barry K."/>
            <person name="Hegedus J.C."/>
            <person name="Henrissat B."/>
            <person name="Johnson J."/>
            <person name="Lipzen A."/>
            <person name="Ohm R."/>
            <person name="Nagy I."/>
            <person name="Pangilinan J."/>
            <person name="Yan J."/>
            <person name="Xiong Y."/>
            <person name="Grigoriev I.V."/>
            <person name="Hibbett D.S."/>
            <person name="Nagy L.G."/>
        </authorList>
    </citation>
    <scope>NUCLEOTIDE SEQUENCE [LARGE SCALE GENOMIC DNA]</scope>
    <source>
        <strain evidence="2 3">SZMC22713</strain>
    </source>
</reference>
<gene>
    <name evidence="2" type="ORF">BD410DRAFT_780922</name>
</gene>
<feature type="compositionally biased region" description="Polar residues" evidence="1">
    <location>
        <begin position="45"/>
        <end position="55"/>
    </location>
</feature>
<dbReference type="AlphaFoldDB" id="A0A4Y7QM05"/>
<organism evidence="2 3">
    <name type="scientific">Rickenella mellea</name>
    <dbReference type="NCBI Taxonomy" id="50990"/>
    <lineage>
        <taxon>Eukaryota</taxon>
        <taxon>Fungi</taxon>
        <taxon>Dikarya</taxon>
        <taxon>Basidiomycota</taxon>
        <taxon>Agaricomycotina</taxon>
        <taxon>Agaricomycetes</taxon>
        <taxon>Hymenochaetales</taxon>
        <taxon>Rickenellaceae</taxon>
        <taxon>Rickenella</taxon>
    </lineage>
</organism>
<name>A0A4Y7QM05_9AGAM</name>